<keyword evidence="2" id="KW-1133">Transmembrane helix</keyword>
<evidence type="ECO:0000313" key="4">
    <source>
        <dbReference type="Proteomes" id="UP000307087"/>
    </source>
</evidence>
<dbReference type="AlphaFoldDB" id="A0A4S8N569"/>
<sequence>MSDLMTMLPIYAFMLIPVWIPVIAMTCGALADALRASRDTARGLAHAHPTRVVSAGRPVPAGGTAR</sequence>
<evidence type="ECO:0000313" key="3">
    <source>
        <dbReference type="EMBL" id="THV10049.1"/>
    </source>
</evidence>
<gene>
    <name evidence="3" type="ORF">E9934_14625</name>
</gene>
<feature type="transmembrane region" description="Helical" evidence="2">
    <location>
        <begin position="12"/>
        <end position="34"/>
    </location>
</feature>
<dbReference type="OrthoDB" id="3789602at2"/>
<organism evidence="3 4">
    <name type="scientific">Nocardioides caeni</name>
    <dbReference type="NCBI Taxonomy" id="574700"/>
    <lineage>
        <taxon>Bacteria</taxon>
        <taxon>Bacillati</taxon>
        <taxon>Actinomycetota</taxon>
        <taxon>Actinomycetes</taxon>
        <taxon>Propionibacteriales</taxon>
        <taxon>Nocardioidaceae</taxon>
        <taxon>Nocardioides</taxon>
    </lineage>
</organism>
<feature type="region of interest" description="Disordered" evidence="1">
    <location>
        <begin position="43"/>
        <end position="66"/>
    </location>
</feature>
<evidence type="ECO:0000256" key="1">
    <source>
        <dbReference type="SAM" id="MobiDB-lite"/>
    </source>
</evidence>
<protein>
    <submittedName>
        <fullName evidence="3">Uncharacterized protein</fullName>
    </submittedName>
</protein>
<comment type="caution">
    <text evidence="3">The sequence shown here is derived from an EMBL/GenBank/DDBJ whole genome shotgun (WGS) entry which is preliminary data.</text>
</comment>
<accession>A0A4S8N569</accession>
<dbReference type="Proteomes" id="UP000307087">
    <property type="component" value="Unassembled WGS sequence"/>
</dbReference>
<keyword evidence="4" id="KW-1185">Reference proteome</keyword>
<dbReference type="RefSeq" id="WP_136563642.1">
    <property type="nucleotide sequence ID" value="NZ_BAABLS010000006.1"/>
</dbReference>
<reference evidence="3 4" key="1">
    <citation type="journal article" date="2009" name="Int. J. Syst. Evol. Microbiol.">
        <title>Nocardioides caeni sp. nov., isolated from wastewater.</title>
        <authorList>
            <person name="Yoon J.H."/>
            <person name="Kang S.J."/>
            <person name="Park S."/>
            <person name="Kim W."/>
            <person name="Oh T.K."/>
        </authorList>
    </citation>
    <scope>NUCLEOTIDE SEQUENCE [LARGE SCALE GENOMIC DNA]</scope>
    <source>
        <strain evidence="3 4">DSM 23134</strain>
    </source>
</reference>
<evidence type="ECO:0000256" key="2">
    <source>
        <dbReference type="SAM" id="Phobius"/>
    </source>
</evidence>
<proteinExistence type="predicted"/>
<name>A0A4S8N569_9ACTN</name>
<dbReference type="EMBL" id="STGW01000011">
    <property type="protein sequence ID" value="THV10049.1"/>
    <property type="molecule type" value="Genomic_DNA"/>
</dbReference>
<keyword evidence="2" id="KW-0812">Transmembrane</keyword>
<keyword evidence="2" id="KW-0472">Membrane</keyword>